<sequence length="128" mass="14202">MRIKLAEIYVDDQDRARAFYTEKLGFVVAMDASYGENSRWLTVVSPEDPEGTRLMLAKADGASRTFQQAVRAAGNPATALTTDDCERDYRRLSELGVEFTLPPTKMPYGGTDAVFDDTCGNLICLHQD</sequence>
<dbReference type="PROSITE" id="PS51819">
    <property type="entry name" value="VOC"/>
    <property type="match status" value="1"/>
</dbReference>
<dbReference type="InterPro" id="IPR029068">
    <property type="entry name" value="Glyas_Bleomycin-R_OHBP_Dase"/>
</dbReference>
<dbReference type="InterPro" id="IPR037523">
    <property type="entry name" value="VOC_core"/>
</dbReference>
<dbReference type="Gene3D" id="3.10.180.10">
    <property type="entry name" value="2,3-Dihydroxybiphenyl 1,2-Dioxygenase, domain 1"/>
    <property type="match status" value="1"/>
</dbReference>
<dbReference type="PANTHER" id="PTHR36437:SF2">
    <property type="entry name" value="GLYOXALASE_BLEOMYCIN RESISTANCE PROTEIN_DIOXYGENASE"/>
    <property type="match status" value="1"/>
</dbReference>
<evidence type="ECO:0000259" key="1">
    <source>
        <dbReference type="PROSITE" id="PS51819"/>
    </source>
</evidence>
<dbReference type="STRING" id="2017.SAMN05444320_106126"/>
<reference evidence="2 3" key="1">
    <citation type="submission" date="2016-11" db="EMBL/GenBank/DDBJ databases">
        <authorList>
            <person name="Jaros S."/>
            <person name="Januszkiewicz K."/>
            <person name="Wedrychowicz H."/>
        </authorList>
    </citation>
    <scope>NUCLEOTIDE SEQUENCE [LARGE SCALE GENOMIC DNA]</scope>
    <source>
        <strain evidence="2 3">DSM 44523</strain>
    </source>
</reference>
<gene>
    <name evidence="2" type="ORF">SAMN05444320_106126</name>
</gene>
<dbReference type="CDD" id="cd07263">
    <property type="entry name" value="VOC_like"/>
    <property type="match status" value="1"/>
</dbReference>
<proteinExistence type="predicted"/>
<feature type="domain" description="VOC" evidence="1">
    <location>
        <begin position="2"/>
        <end position="128"/>
    </location>
</feature>
<dbReference type="EMBL" id="FQVN01000006">
    <property type="protein sequence ID" value="SHG03197.1"/>
    <property type="molecule type" value="Genomic_DNA"/>
</dbReference>
<organism evidence="2 3">
    <name type="scientific">Streptoalloteichus hindustanus</name>
    <dbReference type="NCBI Taxonomy" id="2017"/>
    <lineage>
        <taxon>Bacteria</taxon>
        <taxon>Bacillati</taxon>
        <taxon>Actinomycetota</taxon>
        <taxon>Actinomycetes</taxon>
        <taxon>Pseudonocardiales</taxon>
        <taxon>Pseudonocardiaceae</taxon>
        <taxon>Streptoalloteichus</taxon>
    </lineage>
</organism>
<accession>A0A1M5GHJ5</accession>
<dbReference type="Pfam" id="PF00903">
    <property type="entry name" value="Glyoxalase"/>
    <property type="match status" value="1"/>
</dbReference>
<keyword evidence="3" id="KW-1185">Reference proteome</keyword>
<protein>
    <recommendedName>
        <fullName evidence="1">VOC domain-containing protein</fullName>
    </recommendedName>
</protein>
<dbReference type="Proteomes" id="UP000184501">
    <property type="component" value="Unassembled WGS sequence"/>
</dbReference>
<evidence type="ECO:0000313" key="3">
    <source>
        <dbReference type="Proteomes" id="UP000184501"/>
    </source>
</evidence>
<dbReference type="SUPFAM" id="SSF54593">
    <property type="entry name" value="Glyoxalase/Bleomycin resistance protein/Dihydroxybiphenyl dioxygenase"/>
    <property type="match status" value="1"/>
</dbReference>
<name>A0A1M5GHJ5_STRHI</name>
<dbReference type="AlphaFoldDB" id="A0A1M5GHJ5"/>
<dbReference type="OrthoDB" id="9794917at2"/>
<evidence type="ECO:0000313" key="2">
    <source>
        <dbReference type="EMBL" id="SHG03197.1"/>
    </source>
</evidence>
<dbReference type="RefSeq" id="WP_073485253.1">
    <property type="nucleotide sequence ID" value="NZ_FQVN01000006.1"/>
</dbReference>
<dbReference type="InterPro" id="IPR004360">
    <property type="entry name" value="Glyas_Fos-R_dOase_dom"/>
</dbReference>
<dbReference type="PANTHER" id="PTHR36437">
    <property type="entry name" value="GLYOXALASE/BLEOMYCIN RESISTANCE PROTEIN/DIOXYGENASE"/>
    <property type="match status" value="1"/>
</dbReference>